<gene>
    <name evidence="1" type="ORF">DPX16_22340</name>
</gene>
<reference evidence="1 2" key="1">
    <citation type="submission" date="2018-10" db="EMBL/GenBank/DDBJ databases">
        <title>Genome assembly for a Yunnan-Guizhou Plateau 3E fish, Anabarilius grahami (Regan), and its evolutionary and genetic applications.</title>
        <authorList>
            <person name="Jiang W."/>
        </authorList>
    </citation>
    <scope>NUCLEOTIDE SEQUENCE [LARGE SCALE GENOMIC DNA]</scope>
    <source>
        <strain evidence="1">AG-KIZ</strain>
        <tissue evidence="1">Muscle</tissue>
    </source>
</reference>
<sequence>MHEHGSVHRSGAWSSSIPASPNTISSGDCLCRSHGQTSDIHRDSHMARPGSIKARLRKQSECIVFSGLLYRPTAVYSLLRIPSNPTMSEKEDPRRAEYTPLDMRVHSTQAEFCSPECPSLRTSWGAPAFLQSLLPAPFSGGCVLEILCSDRDGFTPGKSYDKTRSASLVALRVTLSPLVAGRGPFLWLPALIP</sequence>
<dbReference type="EMBL" id="RJVU01028394">
    <property type="protein sequence ID" value="ROL48821.1"/>
    <property type="molecule type" value="Genomic_DNA"/>
</dbReference>
<dbReference type="Proteomes" id="UP000281406">
    <property type="component" value="Unassembled WGS sequence"/>
</dbReference>
<comment type="caution">
    <text evidence="1">The sequence shown here is derived from an EMBL/GenBank/DDBJ whole genome shotgun (WGS) entry which is preliminary data.</text>
</comment>
<dbReference type="AlphaFoldDB" id="A0A3N0YSG7"/>
<name>A0A3N0YSG7_ANAGA</name>
<protein>
    <submittedName>
        <fullName evidence="1">Uncharacterized protein</fullName>
    </submittedName>
</protein>
<keyword evidence="2" id="KW-1185">Reference proteome</keyword>
<evidence type="ECO:0000313" key="2">
    <source>
        <dbReference type="Proteomes" id="UP000281406"/>
    </source>
</evidence>
<accession>A0A3N0YSG7</accession>
<organism evidence="1 2">
    <name type="scientific">Anabarilius grahami</name>
    <name type="common">Kanglang fish</name>
    <name type="synonym">Barilius grahami</name>
    <dbReference type="NCBI Taxonomy" id="495550"/>
    <lineage>
        <taxon>Eukaryota</taxon>
        <taxon>Metazoa</taxon>
        <taxon>Chordata</taxon>
        <taxon>Craniata</taxon>
        <taxon>Vertebrata</taxon>
        <taxon>Euteleostomi</taxon>
        <taxon>Actinopterygii</taxon>
        <taxon>Neopterygii</taxon>
        <taxon>Teleostei</taxon>
        <taxon>Ostariophysi</taxon>
        <taxon>Cypriniformes</taxon>
        <taxon>Xenocyprididae</taxon>
        <taxon>Xenocypridinae</taxon>
        <taxon>Xenocypridinae incertae sedis</taxon>
        <taxon>Anabarilius</taxon>
    </lineage>
</organism>
<proteinExistence type="predicted"/>
<evidence type="ECO:0000313" key="1">
    <source>
        <dbReference type="EMBL" id="ROL48821.1"/>
    </source>
</evidence>